<dbReference type="EMBL" id="JAKUDN010000002">
    <property type="protein sequence ID" value="MCP8352500.1"/>
    <property type="molecule type" value="Genomic_DNA"/>
</dbReference>
<evidence type="ECO:0000256" key="5">
    <source>
        <dbReference type="ARBA" id="ARBA00046740"/>
    </source>
</evidence>
<evidence type="ECO:0000313" key="7">
    <source>
        <dbReference type="EMBL" id="MCP8352500.1"/>
    </source>
</evidence>
<keyword evidence="8" id="KW-1185">Reference proteome</keyword>
<evidence type="ECO:0000256" key="2">
    <source>
        <dbReference type="ARBA" id="ARBA00022980"/>
    </source>
</evidence>
<keyword evidence="3 6" id="KW-0687">Ribonucleoprotein</keyword>
<evidence type="ECO:0000256" key="3">
    <source>
        <dbReference type="ARBA" id="ARBA00023274"/>
    </source>
</evidence>
<reference evidence="7 8" key="1">
    <citation type="journal article" date="2022" name="Nat. Microbiol.">
        <title>The microbiome of a bacterivorous marine choanoflagellate contains a resource-demanding obligate bacterial associate.</title>
        <authorList>
            <person name="Needham D.M."/>
            <person name="Poirier C."/>
            <person name="Bachy C."/>
            <person name="George E.E."/>
            <person name="Wilken S."/>
            <person name="Yung C.C.M."/>
            <person name="Limardo A.J."/>
            <person name="Morando M."/>
            <person name="Sudek L."/>
            <person name="Malmstrom R.R."/>
            <person name="Keeling P.J."/>
            <person name="Santoro A.E."/>
            <person name="Worden A.Z."/>
        </authorList>
    </citation>
    <scope>NUCLEOTIDE SEQUENCE [LARGE SCALE GENOMIC DNA]</scope>
    <source>
        <strain evidence="7 8">Comchoano-2</strain>
    </source>
</reference>
<evidence type="ECO:0000256" key="1">
    <source>
        <dbReference type="ARBA" id="ARBA00006471"/>
    </source>
</evidence>
<comment type="caution">
    <text evidence="7">The sequence shown here is derived from an EMBL/GenBank/DDBJ whole genome shotgun (WGS) entry which is preliminary data.</text>
</comment>
<accession>A0ABT1L7B0</accession>
<protein>
    <recommendedName>
        <fullName evidence="4 6">Small ribosomal subunit protein uS8</fullName>
    </recommendedName>
</protein>
<proteinExistence type="inferred from homology"/>
<dbReference type="Proteomes" id="UP001320768">
    <property type="component" value="Unassembled WGS sequence"/>
</dbReference>
<dbReference type="RefSeq" id="WP_258569605.1">
    <property type="nucleotide sequence ID" value="NZ_JAKUDN010000002.1"/>
</dbReference>
<sequence length="130" mass="14401">MLQYEIADCLTRIRNAYLRGQSKTKVRKTKFNASVLAVLKEQGSIKGYENGQGDDKYFIVVSLMYINRRPSLRSVKVCSRPGLRVYHACDKIPTFKSGLAYGVMSTSKGMMTTHQAKSAGVGGELVCVVE</sequence>
<dbReference type="Gene3D" id="3.30.1370.30">
    <property type="match status" value="1"/>
</dbReference>
<dbReference type="PANTHER" id="PTHR11758">
    <property type="entry name" value="40S RIBOSOMAL PROTEIN S15A"/>
    <property type="match status" value="1"/>
</dbReference>
<dbReference type="Pfam" id="PF00410">
    <property type="entry name" value="Ribosomal_S8"/>
    <property type="match status" value="1"/>
</dbReference>
<keyword evidence="2 6" id="KW-0689">Ribosomal protein</keyword>
<keyword evidence="6" id="KW-0694">RNA-binding</keyword>
<dbReference type="SUPFAM" id="SSF56047">
    <property type="entry name" value="Ribosomal protein S8"/>
    <property type="match status" value="1"/>
</dbReference>
<dbReference type="InterPro" id="IPR000630">
    <property type="entry name" value="Ribosomal_uS8"/>
</dbReference>
<keyword evidence="6" id="KW-0699">rRNA-binding</keyword>
<evidence type="ECO:0000256" key="4">
    <source>
        <dbReference type="ARBA" id="ARBA00035258"/>
    </source>
</evidence>
<comment type="subunit">
    <text evidence="5 6">Part of the 30S ribosomal subunit. Contacts proteins S5 and S12.</text>
</comment>
<organism evidence="7 8">
    <name type="scientific">Candidatus Synchoanobacter obligatus</name>
    <dbReference type="NCBI Taxonomy" id="2919597"/>
    <lineage>
        <taxon>Bacteria</taxon>
        <taxon>Pseudomonadati</taxon>
        <taxon>Pseudomonadota</taxon>
        <taxon>Gammaproteobacteria</taxon>
        <taxon>Candidatus Comchoanobacterales</taxon>
        <taxon>Candidatus Comchoanobacteraceae</taxon>
        <taxon>Candidatus Synchoanobacter</taxon>
    </lineage>
</organism>
<dbReference type="HAMAP" id="MF_01302_B">
    <property type="entry name" value="Ribosomal_uS8_B"/>
    <property type="match status" value="1"/>
</dbReference>
<comment type="similarity">
    <text evidence="1 6">Belongs to the universal ribosomal protein uS8 family.</text>
</comment>
<evidence type="ECO:0000256" key="6">
    <source>
        <dbReference type="HAMAP-Rule" id="MF_01302"/>
    </source>
</evidence>
<dbReference type="Gene3D" id="3.30.1490.10">
    <property type="match status" value="1"/>
</dbReference>
<dbReference type="InterPro" id="IPR035987">
    <property type="entry name" value="Ribosomal_uS8_sf"/>
</dbReference>
<gene>
    <name evidence="6 7" type="primary">rpsH</name>
    <name evidence="7" type="ORF">MKS91_04280</name>
</gene>
<evidence type="ECO:0000313" key="8">
    <source>
        <dbReference type="Proteomes" id="UP001320768"/>
    </source>
</evidence>
<comment type="function">
    <text evidence="6">One of the primary rRNA binding proteins, it binds directly to 16S rRNA central domain where it helps coordinate assembly of the platform of the 30S subunit.</text>
</comment>
<dbReference type="GO" id="GO:0005840">
    <property type="term" value="C:ribosome"/>
    <property type="evidence" value="ECO:0007669"/>
    <property type="project" value="UniProtKB-KW"/>
</dbReference>
<dbReference type="NCBIfam" id="NF001109">
    <property type="entry name" value="PRK00136.1"/>
    <property type="match status" value="1"/>
</dbReference>
<name>A0ABT1L7B0_9GAMM</name>